<name>F0T935_METLA</name>
<dbReference type="GeneID" id="10276842"/>
<dbReference type="EMBL" id="CP002551">
    <property type="protein sequence ID" value="ADZ08657.1"/>
    <property type="molecule type" value="Genomic_DNA"/>
</dbReference>
<keyword evidence="2" id="KW-0418">Kinase</keyword>
<dbReference type="STRING" id="877455.Metbo_0405"/>
<protein>
    <submittedName>
        <fullName evidence="2">Aspartate/glutamate/uridylate kinase</fullName>
    </submittedName>
</protein>
<dbReference type="OrthoDB" id="50461at2157"/>
<dbReference type="InterPro" id="IPR001048">
    <property type="entry name" value="Asp/Glu/Uridylate_kinase"/>
</dbReference>
<sequence length="219" mass="24170">MDWVLKIGGSLFPEKAIDLCEFIVNQTDLDAEIIIVCGGGEFANKVRNYNDLLGFSNTANHRSAIMCMDIIGTLLADKVEGLESANSLEDALKVSEHGKIPVLNSYTLMEDHDPLEHSWRVTSDSIALYISNLLKAKLLIATDVDGIYTHDPINDGAKLIDTISANKLLNFGETSVDEFLPELLIRYQSECYVVNGKYPERILSIIKGKSSKYTLIGGN</sequence>
<reference evidence="3" key="1">
    <citation type="submission" date="2011-02" db="EMBL/GenBank/DDBJ databases">
        <title>Complete sequence of Methanobacterium sp. AL-21.</title>
        <authorList>
            <consortium name="US DOE Joint Genome Institute"/>
            <person name="Lucas S."/>
            <person name="Copeland A."/>
            <person name="Lapidus A."/>
            <person name="Cheng J.-F."/>
            <person name="Goodwin L."/>
            <person name="Pitluck S."/>
            <person name="Chertkov O."/>
            <person name="Detter J.C."/>
            <person name="Han C."/>
            <person name="Tapia R."/>
            <person name="Land M."/>
            <person name="Hauser L."/>
            <person name="Kyrpides N."/>
            <person name="Ivanova N."/>
            <person name="Mikhailova N."/>
            <person name="Pagani I."/>
            <person name="Cadillo-Quiroz H."/>
            <person name="Imachi H."/>
            <person name="Zinder S."/>
            <person name="Liu W."/>
            <person name="Woyke T."/>
        </authorList>
    </citation>
    <scope>NUCLEOTIDE SEQUENCE [LARGE SCALE GENOMIC DNA]</scope>
    <source>
        <strain evidence="3">AL-21</strain>
    </source>
</reference>
<evidence type="ECO:0000313" key="3">
    <source>
        <dbReference type="Proteomes" id="UP000007490"/>
    </source>
</evidence>
<feature type="domain" description="Aspartate/glutamate/uridylate kinase" evidence="1">
    <location>
        <begin position="83"/>
        <end position="185"/>
    </location>
</feature>
<dbReference type="eggNOG" id="arCOG00859">
    <property type="taxonomic scope" value="Archaea"/>
</dbReference>
<reference evidence="2 3" key="2">
    <citation type="journal article" date="2014" name="Int. J. Syst. Evol. Microbiol.">
        <title>Methanobacterium paludis sp. nov. and a novel strain of Methanobacterium lacus isolated from northern peatlands.</title>
        <authorList>
            <person name="Cadillo-Quiroz H."/>
            <person name="Brauer S.L."/>
            <person name="Goodson N."/>
            <person name="Yavitt J.B."/>
            <person name="Zinder S.H."/>
        </authorList>
    </citation>
    <scope>NUCLEOTIDE SEQUENCE [LARGE SCALE GENOMIC DNA]</scope>
    <source>
        <strain evidence="2 3">AL-21</strain>
    </source>
</reference>
<dbReference type="Pfam" id="PF00696">
    <property type="entry name" value="AA_kinase"/>
    <property type="match status" value="1"/>
</dbReference>
<dbReference type="SUPFAM" id="SSF53633">
    <property type="entry name" value="Carbamate kinase-like"/>
    <property type="match status" value="1"/>
</dbReference>
<gene>
    <name evidence="2" type="ordered locus">Metbo_0405</name>
</gene>
<keyword evidence="3" id="KW-1185">Reference proteome</keyword>
<keyword evidence="2" id="KW-0808">Transferase</keyword>
<evidence type="ECO:0000313" key="2">
    <source>
        <dbReference type="EMBL" id="ADZ08657.1"/>
    </source>
</evidence>
<evidence type="ECO:0000259" key="1">
    <source>
        <dbReference type="Pfam" id="PF00696"/>
    </source>
</evidence>
<dbReference type="InterPro" id="IPR036393">
    <property type="entry name" value="AceGlu_kinase-like_sf"/>
</dbReference>
<dbReference type="KEGG" id="mel:Metbo_0405"/>
<organism evidence="2 3">
    <name type="scientific">Methanobacterium lacus (strain AL-21)</name>
    <dbReference type="NCBI Taxonomy" id="877455"/>
    <lineage>
        <taxon>Archaea</taxon>
        <taxon>Methanobacteriati</taxon>
        <taxon>Methanobacteriota</taxon>
        <taxon>Methanomada group</taxon>
        <taxon>Methanobacteria</taxon>
        <taxon>Methanobacteriales</taxon>
        <taxon>Methanobacteriaceae</taxon>
        <taxon>Methanobacterium</taxon>
    </lineage>
</organism>
<dbReference type="RefSeq" id="WP_013644008.1">
    <property type="nucleotide sequence ID" value="NC_015216.1"/>
</dbReference>
<dbReference type="Gene3D" id="3.40.1160.10">
    <property type="entry name" value="Acetylglutamate kinase-like"/>
    <property type="match status" value="1"/>
</dbReference>
<dbReference type="GO" id="GO:0016301">
    <property type="term" value="F:kinase activity"/>
    <property type="evidence" value="ECO:0007669"/>
    <property type="project" value="UniProtKB-KW"/>
</dbReference>
<dbReference type="HOGENOM" id="CLU_089197_0_0_2"/>
<accession>F0T935</accession>
<dbReference type="PIRSF" id="PIRSF004857">
    <property type="entry name" value="Kin_aa_kin"/>
    <property type="match status" value="1"/>
</dbReference>
<dbReference type="InterPro" id="IPR011375">
    <property type="entry name" value="MfnE"/>
</dbReference>
<dbReference type="Proteomes" id="UP000007490">
    <property type="component" value="Chromosome"/>
</dbReference>
<proteinExistence type="predicted"/>
<dbReference type="CDD" id="cd04240">
    <property type="entry name" value="AAK_UC"/>
    <property type="match status" value="1"/>
</dbReference>
<dbReference type="AlphaFoldDB" id="F0T935"/>